<dbReference type="PROSITE" id="PS51257">
    <property type="entry name" value="PROKAR_LIPOPROTEIN"/>
    <property type="match status" value="1"/>
</dbReference>
<evidence type="ECO:0000313" key="1">
    <source>
        <dbReference type="EMBL" id="WGL94766.1"/>
    </source>
</evidence>
<evidence type="ECO:0008006" key="4">
    <source>
        <dbReference type="Google" id="ProtNLM"/>
    </source>
</evidence>
<proteinExistence type="predicted"/>
<gene>
    <name evidence="1" type="ORF">QE207_13845</name>
    <name evidence="2" type="ORF">QE210_04175</name>
</gene>
<name>A0AA95GPB6_9GAMM</name>
<dbReference type="EMBL" id="CP123504">
    <property type="protein sequence ID" value="WGM02308.1"/>
    <property type="molecule type" value="Genomic_DNA"/>
</dbReference>
<dbReference type="RefSeq" id="WP_280625593.1">
    <property type="nucleotide sequence ID" value="NZ_CP123498.1"/>
</dbReference>
<dbReference type="AlphaFoldDB" id="A0AA95GPB6"/>
<evidence type="ECO:0000313" key="3">
    <source>
        <dbReference type="Proteomes" id="UP001177595"/>
    </source>
</evidence>
<protein>
    <recommendedName>
        <fullName evidence="4">Lipoprotein</fullName>
    </recommendedName>
</protein>
<dbReference type="Proteomes" id="UP001177597">
    <property type="component" value="Chromosome"/>
</dbReference>
<evidence type="ECO:0000313" key="2">
    <source>
        <dbReference type="EMBL" id="WGM02308.1"/>
    </source>
</evidence>
<dbReference type="EMBL" id="CP123498">
    <property type="protein sequence ID" value="WGL94766.1"/>
    <property type="molecule type" value="Genomic_DNA"/>
</dbReference>
<organism evidence="2 3">
    <name type="scientific">Arsenophonus nasoniae</name>
    <name type="common">son-killer infecting Nasonia vitripennis</name>
    <dbReference type="NCBI Taxonomy" id="638"/>
    <lineage>
        <taxon>Bacteria</taxon>
        <taxon>Pseudomonadati</taxon>
        <taxon>Pseudomonadota</taxon>
        <taxon>Gammaproteobacteria</taxon>
        <taxon>Enterobacterales</taxon>
        <taxon>Morganellaceae</taxon>
        <taxon>Arsenophonus</taxon>
    </lineage>
</organism>
<dbReference type="Proteomes" id="UP001177595">
    <property type="component" value="Chromosome"/>
</dbReference>
<sequence>MVGKTIFIYLIIFFSCIISGCHTFPDQNISPISGLNNNLECAKVKGNLNKFTPIVLYKGMVDCIKINQYKNGMFLYLLAGSYTYYDANRINTFYARKVHHDLLTENLAFLTKAEYNSFWIILNKFMQQDKQKRMICSKIEQVGAPDYQPIYMLRNKVSTISRYEIDYVLFKKSLNNYMNC</sequence>
<accession>A0AA95GPB6</accession>
<reference evidence="2" key="1">
    <citation type="submission" date="2023-04" db="EMBL/GenBank/DDBJ databases">
        <title>Genome dynamics across the evolutionary transition to endosymbiosis.</title>
        <authorList>
            <person name="Siozios S."/>
            <person name="Nadal-Jimenez P."/>
            <person name="Azagi T."/>
            <person name="Sprong H."/>
            <person name="Frost C.L."/>
            <person name="Parratt S.R."/>
            <person name="Taylor G."/>
            <person name="Brettell L."/>
            <person name="Lew K.C."/>
            <person name="Croft L."/>
            <person name="King K.C."/>
            <person name="Brockhurst M.A."/>
            <person name="Hypsa V."/>
            <person name="Novakova E."/>
            <person name="Darby A.C."/>
            <person name="Hurst G.D.D."/>
        </authorList>
    </citation>
    <scope>NUCLEOTIDE SEQUENCE</scope>
    <source>
        <strain evidence="1">AIh</strain>
        <strain evidence="2">APv</strain>
    </source>
</reference>